<proteinExistence type="evidence at transcript level"/>
<dbReference type="AlphaFoldDB" id="S6BA65"/>
<reference evidence="1" key="1">
    <citation type="journal article" date="2014" name="BMC Genomics">
        <title>The Babesia bovis gene and promoter model: an update from full-length EST analysis.</title>
        <authorList>
            <person name="Yamagishi J."/>
            <person name="Wakaguri H."/>
            <person name="Yokoyama N."/>
            <person name="Yamashita R."/>
            <person name="Suzuki Y."/>
            <person name="Xuan X."/>
            <person name="Igarashi I."/>
        </authorList>
    </citation>
    <scope>NUCLEOTIDE SEQUENCE</scope>
    <source>
        <strain evidence="1">Texas</strain>
    </source>
</reference>
<evidence type="ECO:0000313" key="1">
    <source>
        <dbReference type="EMBL" id="BAN66121.1"/>
    </source>
</evidence>
<sequence length="72" mass="8017">MNPPFTLQILHISVSLFTTFLNSHLLNATHSWHTTLGSSSATQCKWIHFTGDPCCIFLPIISVTRLKAPPLL</sequence>
<organism evidence="1">
    <name type="scientific">Babesia bovis</name>
    <dbReference type="NCBI Taxonomy" id="5865"/>
    <lineage>
        <taxon>Eukaryota</taxon>
        <taxon>Sar</taxon>
        <taxon>Alveolata</taxon>
        <taxon>Apicomplexa</taxon>
        <taxon>Aconoidasida</taxon>
        <taxon>Piroplasmida</taxon>
        <taxon>Babesiidae</taxon>
        <taxon>Babesia</taxon>
    </lineage>
</organism>
<dbReference type="EMBL" id="AK442327">
    <property type="protein sequence ID" value="BAN66121.1"/>
    <property type="molecule type" value="mRNA"/>
</dbReference>
<accession>S6BA65</accession>
<protein>
    <submittedName>
        <fullName evidence="1">Uncharacterized protein</fullName>
    </submittedName>
</protein>
<name>S6BA65_BABBO</name>